<dbReference type="InterPro" id="IPR029000">
    <property type="entry name" value="Cyclophilin-like_dom_sf"/>
</dbReference>
<evidence type="ECO:0000259" key="2">
    <source>
        <dbReference type="Pfam" id="PF18050"/>
    </source>
</evidence>
<sequence length="168" mass="17261">MTAAAALLALSVTACTSSNIRESVPTLERTSTVGPTPSTTPNSSAAVPGTAVTVTIGDTALQGLLWDSPAARDLASRLPLTLTFVDYNAVEKTASIDPVLTMDGMPAGDDPNPGEIGWYAPTSDLVLYYGDVGYWNGIVRLGTFDDAGIDLLATGPRDVTVTVTAADG</sequence>
<name>A0ABU0EHE9_9CELL</name>
<dbReference type="Pfam" id="PF18050">
    <property type="entry name" value="Cyclophil_like2"/>
    <property type="match status" value="1"/>
</dbReference>
<evidence type="ECO:0000256" key="1">
    <source>
        <dbReference type="SAM" id="MobiDB-lite"/>
    </source>
</evidence>
<accession>A0ABU0EHE9</accession>
<evidence type="ECO:0000313" key="4">
    <source>
        <dbReference type="Proteomes" id="UP001239626"/>
    </source>
</evidence>
<reference evidence="3 4" key="1">
    <citation type="submission" date="2023-07" db="EMBL/GenBank/DDBJ databases">
        <title>Sorghum-associated microbial communities from plants grown in Nebraska, USA.</title>
        <authorList>
            <person name="Schachtman D."/>
        </authorList>
    </citation>
    <scope>NUCLEOTIDE SEQUENCE [LARGE SCALE GENOMIC DNA]</scope>
    <source>
        <strain evidence="3 4">BE332</strain>
    </source>
</reference>
<feature type="region of interest" description="Disordered" evidence="1">
    <location>
        <begin position="23"/>
        <end position="46"/>
    </location>
</feature>
<feature type="compositionally biased region" description="Low complexity" evidence="1">
    <location>
        <begin position="30"/>
        <end position="46"/>
    </location>
</feature>
<dbReference type="EMBL" id="JAUSVB010000004">
    <property type="protein sequence ID" value="MDQ0374703.1"/>
    <property type="molecule type" value="Genomic_DNA"/>
</dbReference>
<dbReference type="RefSeq" id="WP_307493527.1">
    <property type="nucleotide sequence ID" value="NZ_JAUSVB010000004.1"/>
</dbReference>
<dbReference type="SUPFAM" id="SSF50891">
    <property type="entry name" value="Cyclophilin-like"/>
    <property type="match status" value="1"/>
</dbReference>
<comment type="caution">
    <text evidence="3">The sequence shown here is derived from an EMBL/GenBank/DDBJ whole genome shotgun (WGS) entry which is preliminary data.</text>
</comment>
<dbReference type="Gene3D" id="2.40.100.20">
    <property type="match status" value="1"/>
</dbReference>
<proteinExistence type="predicted"/>
<evidence type="ECO:0000313" key="3">
    <source>
        <dbReference type="EMBL" id="MDQ0374703.1"/>
    </source>
</evidence>
<keyword evidence="4" id="KW-1185">Reference proteome</keyword>
<gene>
    <name evidence="3" type="ORF">J2X26_003030</name>
</gene>
<feature type="domain" description="Cyclophilin-like" evidence="2">
    <location>
        <begin position="54"/>
        <end position="163"/>
    </location>
</feature>
<organism evidence="3 4">
    <name type="scientific">Cellulomonas humilata</name>
    <dbReference type="NCBI Taxonomy" id="144055"/>
    <lineage>
        <taxon>Bacteria</taxon>
        <taxon>Bacillati</taxon>
        <taxon>Actinomycetota</taxon>
        <taxon>Actinomycetes</taxon>
        <taxon>Micrococcales</taxon>
        <taxon>Cellulomonadaceae</taxon>
        <taxon>Cellulomonas</taxon>
    </lineage>
</organism>
<protein>
    <recommendedName>
        <fullName evidence="2">Cyclophilin-like domain-containing protein</fullName>
    </recommendedName>
</protein>
<dbReference type="Proteomes" id="UP001239626">
    <property type="component" value="Unassembled WGS sequence"/>
</dbReference>
<dbReference type="InterPro" id="IPR041183">
    <property type="entry name" value="Cyclophilin-like"/>
</dbReference>